<keyword evidence="3" id="KW-1185">Reference proteome</keyword>
<feature type="compositionally biased region" description="Basic and acidic residues" evidence="1">
    <location>
        <begin position="46"/>
        <end position="60"/>
    </location>
</feature>
<dbReference type="PANTHER" id="PTHR34835:SF90">
    <property type="entry name" value="AMINOTRANSFERASE-LIKE PLANT MOBILE DOMAIN-CONTAINING PROTEIN"/>
    <property type="match status" value="1"/>
</dbReference>
<dbReference type="OrthoDB" id="2011581at2759"/>
<proteinExistence type="predicted"/>
<dbReference type="PANTHER" id="PTHR34835">
    <property type="entry name" value="OS07G0283600 PROTEIN-RELATED"/>
    <property type="match status" value="1"/>
</dbReference>
<evidence type="ECO:0000256" key="1">
    <source>
        <dbReference type="SAM" id="MobiDB-lite"/>
    </source>
</evidence>
<comment type="caution">
    <text evidence="2">The sequence shown here is derived from an EMBL/GenBank/DDBJ whole genome shotgun (WGS) entry which is preliminary data.</text>
</comment>
<organism evidence="2 3">
    <name type="scientific">Striga hermonthica</name>
    <name type="common">Purple witchweed</name>
    <name type="synonym">Buchnera hermonthica</name>
    <dbReference type="NCBI Taxonomy" id="68872"/>
    <lineage>
        <taxon>Eukaryota</taxon>
        <taxon>Viridiplantae</taxon>
        <taxon>Streptophyta</taxon>
        <taxon>Embryophyta</taxon>
        <taxon>Tracheophyta</taxon>
        <taxon>Spermatophyta</taxon>
        <taxon>Magnoliopsida</taxon>
        <taxon>eudicotyledons</taxon>
        <taxon>Gunneridae</taxon>
        <taxon>Pentapetalae</taxon>
        <taxon>asterids</taxon>
        <taxon>lamiids</taxon>
        <taxon>Lamiales</taxon>
        <taxon>Orobanchaceae</taxon>
        <taxon>Buchnereae</taxon>
        <taxon>Striga</taxon>
    </lineage>
</organism>
<dbReference type="Proteomes" id="UP001153555">
    <property type="component" value="Unassembled WGS sequence"/>
</dbReference>
<accession>A0A9N7NXT4</accession>
<evidence type="ECO:0000313" key="2">
    <source>
        <dbReference type="EMBL" id="CAA0841342.1"/>
    </source>
</evidence>
<sequence length="462" mass="51888">MVGSSSNQRSSSDDFVDEIPHTRCVEHAIIQKGKGKELVTHEHICNHESDNERDDHKSGSDDEGAFRSVNTRSTTAIFVKVVSGLSDVKKQAVLEMGFGHLLDLKITSLPPKMGFYLVENFNHLDRKLSLYGGEKIHVNEDDVYAALGLPRGSIHVMNKQKRVESSILNEWIGLFNVWRTSNITATKNGMVNFRIVHLLEDLSKVIDMNWCSYMISCLVNSKKTWGGNAKTKKYTGPLLFLTLLYVDKVVLSIRTVPRLFPTFRAWSNELLMDREHAELDSGAFGRGFVDVNVSVFDSSCRYDKSCKISSKDDPTRASENCVQITDDAFWNNPDTIAAIDAIIDTVARRDHFRQMQLEDVPSFSLAYCVTNNNVDDAGAGVVRDDVASDNPDDIEVHGRVTDVHSNHGGDVTDVKMRPKRLTKASSIIKSPFKERVINVNKKLDGHEKMVINWVLMNHLSCE</sequence>
<protein>
    <submittedName>
        <fullName evidence="2">Uncharacterized protein</fullName>
    </submittedName>
</protein>
<name>A0A9N7NXT4_STRHE</name>
<gene>
    <name evidence="2" type="ORF">SHERM_07355</name>
</gene>
<feature type="region of interest" description="Disordered" evidence="1">
    <location>
        <begin position="46"/>
        <end position="66"/>
    </location>
</feature>
<dbReference type="AlphaFoldDB" id="A0A9N7NXT4"/>
<dbReference type="EMBL" id="CACSLK010034108">
    <property type="protein sequence ID" value="CAA0841342.1"/>
    <property type="molecule type" value="Genomic_DNA"/>
</dbReference>
<reference evidence="2" key="1">
    <citation type="submission" date="2019-12" db="EMBL/GenBank/DDBJ databases">
        <authorList>
            <person name="Scholes J."/>
        </authorList>
    </citation>
    <scope>NUCLEOTIDE SEQUENCE</scope>
</reference>
<evidence type="ECO:0000313" key="3">
    <source>
        <dbReference type="Proteomes" id="UP001153555"/>
    </source>
</evidence>